<dbReference type="InterPro" id="IPR005502">
    <property type="entry name" value="Ribosyl_crysJ1"/>
</dbReference>
<keyword evidence="3" id="KW-0479">Metal-binding</keyword>
<keyword evidence="2 4" id="KW-0378">Hydrolase</keyword>
<proteinExistence type="inferred from homology"/>
<evidence type="ECO:0000256" key="3">
    <source>
        <dbReference type="PIRSR" id="PIRSR605502-1"/>
    </source>
</evidence>
<dbReference type="SUPFAM" id="SSF101478">
    <property type="entry name" value="ADP-ribosylglycohydrolase"/>
    <property type="match status" value="1"/>
</dbReference>
<feature type="binding site" evidence="3">
    <location>
        <position position="295"/>
    </location>
    <ligand>
        <name>Mg(2+)</name>
        <dbReference type="ChEBI" id="CHEBI:18420"/>
        <label>1</label>
    </ligand>
</feature>
<feature type="binding site" evidence="3">
    <location>
        <position position="292"/>
    </location>
    <ligand>
        <name>Mg(2+)</name>
        <dbReference type="ChEBI" id="CHEBI:18420"/>
        <label>1</label>
    </ligand>
</feature>
<accession>A0A2T3NP90</accession>
<keyword evidence="3" id="KW-0460">Magnesium</keyword>
<dbReference type="GO" id="GO:0016787">
    <property type="term" value="F:hydrolase activity"/>
    <property type="evidence" value="ECO:0007669"/>
    <property type="project" value="UniProtKB-KW"/>
</dbReference>
<dbReference type="PANTHER" id="PTHR16222:SF24">
    <property type="entry name" value="ADP-RIBOSYLHYDROLASE ARH3"/>
    <property type="match status" value="1"/>
</dbReference>
<protein>
    <submittedName>
        <fullName evidence="4">ADP-ribosylglycohydrolase family protein</fullName>
    </submittedName>
</protein>
<dbReference type="EMBL" id="PYMA01000013">
    <property type="protein sequence ID" value="PSW18071.1"/>
    <property type="molecule type" value="Genomic_DNA"/>
</dbReference>
<name>A0A2T3NP90_9GAMM</name>
<dbReference type="InterPro" id="IPR050792">
    <property type="entry name" value="ADP-ribosylglycohydrolase"/>
</dbReference>
<sequence length="353" mass="37731">MPASQPQSSLLEQKILGCLYGQAIGDAMGMPSELWTKNQVTAYFGWISDFLPGPEENIAANEFEAGEFTDDTSQCVALMDAIIEDEGDIIPENIAKHIIAWAKRIDAFEKNILGPTSKSALTAITQGVPFEKIEANGVTNGSAMRVAPMGCLLPTHDKDQFVSGVRLSCLPTHKSDIAIAGAVVISWAISRALEGASWQQIKGEVIPLANDTQRQHESTFSPLLGHRINFALAVVQASASAQDAKTALNDLYEQVGAGMDIIESVPTAIALVELADTQPLRCAELAANLGGDTDTIGAMAVAICGALHGLDAFADQHIDLINQANNIDFTPYAQTLATFRLARIQQEGQDNEQ</sequence>
<dbReference type="Pfam" id="PF03747">
    <property type="entry name" value="ADP_ribosyl_GH"/>
    <property type="match status" value="1"/>
</dbReference>
<evidence type="ECO:0000256" key="2">
    <source>
        <dbReference type="ARBA" id="ARBA00022801"/>
    </source>
</evidence>
<gene>
    <name evidence="4" type="ORF">C9I98_18450</name>
</gene>
<dbReference type="GO" id="GO:0046872">
    <property type="term" value="F:metal ion binding"/>
    <property type="evidence" value="ECO:0007669"/>
    <property type="project" value="UniProtKB-KW"/>
</dbReference>
<organism evidence="4 5">
    <name type="scientific">Photobacterium sanctipauli</name>
    <dbReference type="NCBI Taxonomy" id="1342794"/>
    <lineage>
        <taxon>Bacteria</taxon>
        <taxon>Pseudomonadati</taxon>
        <taxon>Pseudomonadota</taxon>
        <taxon>Gammaproteobacteria</taxon>
        <taxon>Vibrionales</taxon>
        <taxon>Vibrionaceae</taxon>
        <taxon>Photobacterium</taxon>
    </lineage>
</organism>
<feature type="binding site" evidence="3">
    <location>
        <position position="294"/>
    </location>
    <ligand>
        <name>Mg(2+)</name>
        <dbReference type="ChEBI" id="CHEBI:18420"/>
        <label>1</label>
    </ligand>
</feature>
<dbReference type="InterPro" id="IPR036705">
    <property type="entry name" value="Ribosyl_crysJ1_sf"/>
</dbReference>
<comment type="cofactor">
    <cofactor evidence="3">
        <name>Mg(2+)</name>
        <dbReference type="ChEBI" id="CHEBI:18420"/>
    </cofactor>
    <text evidence="3">Binds 2 magnesium ions per subunit.</text>
</comment>
<dbReference type="AlphaFoldDB" id="A0A2T3NP90"/>
<evidence type="ECO:0000313" key="5">
    <source>
        <dbReference type="Proteomes" id="UP000241771"/>
    </source>
</evidence>
<comment type="caution">
    <text evidence="4">The sequence shown here is derived from an EMBL/GenBank/DDBJ whole genome shotgun (WGS) entry which is preliminary data.</text>
</comment>
<evidence type="ECO:0000256" key="1">
    <source>
        <dbReference type="ARBA" id="ARBA00010702"/>
    </source>
</evidence>
<comment type="similarity">
    <text evidence="1">Belongs to the ADP-ribosylglycohydrolase family.</text>
</comment>
<feature type="binding site" evidence="3">
    <location>
        <position position="70"/>
    </location>
    <ligand>
        <name>Mg(2+)</name>
        <dbReference type="ChEBI" id="CHEBI:18420"/>
        <label>1</label>
    </ligand>
</feature>
<dbReference type="PANTHER" id="PTHR16222">
    <property type="entry name" value="ADP-RIBOSYLGLYCOHYDROLASE"/>
    <property type="match status" value="1"/>
</dbReference>
<evidence type="ECO:0000313" key="4">
    <source>
        <dbReference type="EMBL" id="PSW18071.1"/>
    </source>
</evidence>
<feature type="binding site" evidence="3">
    <location>
        <position position="69"/>
    </location>
    <ligand>
        <name>Mg(2+)</name>
        <dbReference type="ChEBI" id="CHEBI:18420"/>
        <label>1</label>
    </ligand>
</feature>
<dbReference type="OrthoDB" id="9798107at2"/>
<feature type="binding site" evidence="3">
    <location>
        <position position="71"/>
    </location>
    <ligand>
        <name>Mg(2+)</name>
        <dbReference type="ChEBI" id="CHEBI:18420"/>
        <label>1</label>
    </ligand>
</feature>
<keyword evidence="5" id="KW-1185">Reference proteome</keyword>
<reference evidence="4 5" key="1">
    <citation type="submission" date="2018-01" db="EMBL/GenBank/DDBJ databases">
        <title>Whole genome sequencing of Histamine producing bacteria.</title>
        <authorList>
            <person name="Butler K."/>
        </authorList>
    </citation>
    <scope>NUCLEOTIDE SEQUENCE [LARGE SCALE GENOMIC DNA]</scope>
    <source>
        <strain evidence="4 5">DSM 100436</strain>
    </source>
</reference>
<dbReference type="Gene3D" id="1.10.4080.10">
    <property type="entry name" value="ADP-ribosylation/Crystallin J1"/>
    <property type="match status" value="1"/>
</dbReference>
<dbReference type="RefSeq" id="WP_036832380.1">
    <property type="nucleotide sequence ID" value="NZ_JGVO01001623.1"/>
</dbReference>
<dbReference type="Proteomes" id="UP000241771">
    <property type="component" value="Unassembled WGS sequence"/>
</dbReference>